<dbReference type="Proteomes" id="UP001485043">
    <property type="component" value="Unassembled WGS sequence"/>
</dbReference>
<dbReference type="InterPro" id="IPR042098">
    <property type="entry name" value="TauD-like_sf"/>
</dbReference>
<sequence>MLDQSQQPADVGLSPLNLTQASLAADIGALQRLAAKAQPVVSAEVSGPQGNVRPLTIVQDPSAWMASDFTNGSAPFIYQLSETDILELRTSVAAALDQGVPQEGNLLKLHEKLIGEADFPLPKLGPKLKAMRENLRSGRGFQLIRGVPVHDWSNRESVIAYFGIGLYLGKVNSQNRKGHLVGHIKDIGHDLSNPMTRLYATNGAQPFHCDMSDIVGLLCLKRAKQGGDSSWSSAISVHNELLKRGRQDLVEELAKDQWYLDRKGEIPAGKLPYYRIPIFNYHQGYLSVNYSATYYELAQRHPEVPRLTEKQKEALSYFNALARSDDLRMDWTLQPGDIQLLYNHTMLHNRTAFTDHEDYNERRHLLRLWVSPQGDRELPECYADLWGSITPGNRGGIIIPGEQPTVPIEAE</sequence>
<evidence type="ECO:0000256" key="1">
    <source>
        <dbReference type="ARBA" id="ARBA00023002"/>
    </source>
</evidence>
<dbReference type="InterPro" id="IPR003819">
    <property type="entry name" value="TauD/TfdA-like"/>
</dbReference>
<keyword evidence="2" id="KW-0045">Antibiotic biosynthesis</keyword>
<dbReference type="InterPro" id="IPR050411">
    <property type="entry name" value="AlphaKG_dependent_hydroxylases"/>
</dbReference>
<name>A0AAW1SXI2_9CHLO</name>
<protein>
    <recommendedName>
        <fullName evidence="3">TauD/TfdA-like domain-containing protein</fullName>
    </recommendedName>
</protein>
<dbReference type="GO" id="GO:0017000">
    <property type="term" value="P:antibiotic biosynthetic process"/>
    <property type="evidence" value="ECO:0007669"/>
    <property type="project" value="UniProtKB-KW"/>
</dbReference>
<dbReference type="AlphaFoldDB" id="A0AAW1SXI2"/>
<gene>
    <name evidence="4" type="ORF">WJX84_008907</name>
</gene>
<proteinExistence type="predicted"/>
<dbReference type="Pfam" id="PF02668">
    <property type="entry name" value="TauD"/>
    <property type="match status" value="1"/>
</dbReference>
<keyword evidence="5" id="KW-1185">Reference proteome</keyword>
<organism evidence="4 5">
    <name type="scientific">Apatococcus fuscideae</name>
    <dbReference type="NCBI Taxonomy" id="2026836"/>
    <lineage>
        <taxon>Eukaryota</taxon>
        <taxon>Viridiplantae</taxon>
        <taxon>Chlorophyta</taxon>
        <taxon>core chlorophytes</taxon>
        <taxon>Trebouxiophyceae</taxon>
        <taxon>Chlorellales</taxon>
        <taxon>Chlorellaceae</taxon>
        <taxon>Apatococcus</taxon>
    </lineage>
</organism>
<feature type="domain" description="TauD/TfdA-like" evidence="3">
    <location>
        <begin position="110"/>
        <end position="369"/>
    </location>
</feature>
<dbReference type="EMBL" id="JALJOV010000651">
    <property type="protein sequence ID" value="KAK9862136.1"/>
    <property type="molecule type" value="Genomic_DNA"/>
</dbReference>
<dbReference type="PANTHER" id="PTHR10696">
    <property type="entry name" value="GAMMA-BUTYROBETAINE HYDROXYLASE-RELATED"/>
    <property type="match status" value="1"/>
</dbReference>
<dbReference type="Gene3D" id="3.60.130.10">
    <property type="entry name" value="Clavaminate synthase-like"/>
    <property type="match status" value="1"/>
</dbReference>
<dbReference type="PANTHER" id="PTHR10696:SF56">
    <property type="entry name" value="TAUD_TFDA-LIKE DOMAIN-CONTAINING PROTEIN"/>
    <property type="match status" value="1"/>
</dbReference>
<accession>A0AAW1SXI2</accession>
<comment type="caution">
    <text evidence="4">The sequence shown here is derived from an EMBL/GenBank/DDBJ whole genome shotgun (WGS) entry which is preliminary data.</text>
</comment>
<evidence type="ECO:0000313" key="4">
    <source>
        <dbReference type="EMBL" id="KAK9862136.1"/>
    </source>
</evidence>
<dbReference type="SUPFAM" id="SSF51197">
    <property type="entry name" value="Clavaminate synthase-like"/>
    <property type="match status" value="1"/>
</dbReference>
<reference evidence="4 5" key="1">
    <citation type="journal article" date="2024" name="Nat. Commun.">
        <title>Phylogenomics reveals the evolutionary origins of lichenization in chlorophyte algae.</title>
        <authorList>
            <person name="Puginier C."/>
            <person name="Libourel C."/>
            <person name="Otte J."/>
            <person name="Skaloud P."/>
            <person name="Haon M."/>
            <person name="Grisel S."/>
            <person name="Petersen M."/>
            <person name="Berrin J.G."/>
            <person name="Delaux P.M."/>
            <person name="Dal Grande F."/>
            <person name="Keller J."/>
        </authorList>
    </citation>
    <scope>NUCLEOTIDE SEQUENCE [LARGE SCALE GENOMIC DNA]</scope>
    <source>
        <strain evidence="4 5">SAG 2523</strain>
    </source>
</reference>
<evidence type="ECO:0000256" key="2">
    <source>
        <dbReference type="ARBA" id="ARBA00023194"/>
    </source>
</evidence>
<keyword evidence="1" id="KW-0560">Oxidoreductase</keyword>
<dbReference type="GO" id="GO:0016491">
    <property type="term" value="F:oxidoreductase activity"/>
    <property type="evidence" value="ECO:0007669"/>
    <property type="project" value="UniProtKB-KW"/>
</dbReference>
<evidence type="ECO:0000313" key="5">
    <source>
        <dbReference type="Proteomes" id="UP001485043"/>
    </source>
</evidence>
<evidence type="ECO:0000259" key="3">
    <source>
        <dbReference type="Pfam" id="PF02668"/>
    </source>
</evidence>